<name>A0ABY3RQK4_9MICO</name>
<dbReference type="GO" id="GO:0032259">
    <property type="term" value="P:methylation"/>
    <property type="evidence" value="ECO:0007669"/>
    <property type="project" value="UniProtKB-KW"/>
</dbReference>
<sequence>MNEHSGDASSVHGVPTRHGHADPEPPPFGKRYWEDHWARAGRRAPAPANPYVVSATADLPPGSALDAGCGVGAEAIALAERGWKVTGADISPAALSTARARTEDAAARIEWVDADLTRWEPERTWDLVVTNYAHPDSGQLAFYRRLASWVAPGGSLLVIAHAAGGGHGHHPVEALASAEGVAGVLPSDEWVVDLSEEHDREVARGAQTLRLRDLVVRARRR</sequence>
<reference evidence="6 7" key="1">
    <citation type="submission" date="2023-01" db="EMBL/GenBank/DDBJ databases">
        <title>Characterization of estradiol degrading bacteria Microbacterium sp. MZT7 and reveal degrading genes through genome analysis.</title>
        <authorList>
            <person name="Hao P."/>
            <person name="Gao Y."/>
        </authorList>
    </citation>
    <scope>NUCLEOTIDE SEQUENCE [LARGE SCALE GENOMIC DNA]</scope>
    <source>
        <strain evidence="6 7">MZT7</strain>
    </source>
</reference>
<dbReference type="GO" id="GO:0008168">
    <property type="term" value="F:methyltransferase activity"/>
    <property type="evidence" value="ECO:0007669"/>
    <property type="project" value="UniProtKB-KW"/>
</dbReference>
<feature type="region of interest" description="Disordered" evidence="4">
    <location>
        <begin position="1"/>
        <end position="32"/>
    </location>
</feature>
<dbReference type="RefSeq" id="WP_231818975.1">
    <property type="nucleotide sequence ID" value="NZ_CP082781.1"/>
</dbReference>
<dbReference type="CDD" id="cd02440">
    <property type="entry name" value="AdoMet_MTases"/>
    <property type="match status" value="1"/>
</dbReference>
<evidence type="ECO:0000313" key="6">
    <source>
        <dbReference type="EMBL" id="UGS25155.1"/>
    </source>
</evidence>
<dbReference type="Proteomes" id="UP001199642">
    <property type="component" value="Chromosome"/>
</dbReference>
<keyword evidence="2" id="KW-0808">Transferase</keyword>
<dbReference type="InterPro" id="IPR041698">
    <property type="entry name" value="Methyltransf_25"/>
</dbReference>
<gene>
    <name evidence="6" type="ORF">K8F61_10630</name>
</gene>
<proteinExistence type="predicted"/>
<keyword evidence="7" id="KW-1185">Reference proteome</keyword>
<keyword evidence="3" id="KW-0949">S-adenosyl-L-methionine</keyword>
<dbReference type="Gene3D" id="3.40.50.150">
    <property type="entry name" value="Vaccinia Virus protein VP39"/>
    <property type="match status" value="1"/>
</dbReference>
<dbReference type="Pfam" id="PF13649">
    <property type="entry name" value="Methyltransf_25"/>
    <property type="match status" value="1"/>
</dbReference>
<dbReference type="InterPro" id="IPR029063">
    <property type="entry name" value="SAM-dependent_MTases_sf"/>
</dbReference>
<evidence type="ECO:0000259" key="5">
    <source>
        <dbReference type="Pfam" id="PF13649"/>
    </source>
</evidence>
<evidence type="ECO:0000256" key="4">
    <source>
        <dbReference type="SAM" id="MobiDB-lite"/>
    </source>
</evidence>
<organism evidence="6 7">
    <name type="scientific">Microbacterium resistens</name>
    <dbReference type="NCBI Taxonomy" id="156977"/>
    <lineage>
        <taxon>Bacteria</taxon>
        <taxon>Bacillati</taxon>
        <taxon>Actinomycetota</taxon>
        <taxon>Actinomycetes</taxon>
        <taxon>Micrococcales</taxon>
        <taxon>Microbacteriaceae</taxon>
        <taxon>Microbacterium</taxon>
    </lineage>
</organism>
<feature type="domain" description="Methyltransferase" evidence="5">
    <location>
        <begin position="65"/>
        <end position="154"/>
    </location>
</feature>
<evidence type="ECO:0000313" key="7">
    <source>
        <dbReference type="Proteomes" id="UP001199642"/>
    </source>
</evidence>
<dbReference type="PANTHER" id="PTHR43464">
    <property type="entry name" value="METHYLTRANSFERASE"/>
    <property type="match status" value="1"/>
</dbReference>
<dbReference type="EMBL" id="CP082781">
    <property type="protein sequence ID" value="UGS25155.1"/>
    <property type="molecule type" value="Genomic_DNA"/>
</dbReference>
<dbReference type="SUPFAM" id="SSF53335">
    <property type="entry name" value="S-adenosyl-L-methionine-dependent methyltransferases"/>
    <property type="match status" value="1"/>
</dbReference>
<protein>
    <submittedName>
        <fullName evidence="6">Class I SAM-dependent methyltransferase</fullName>
    </submittedName>
</protein>
<accession>A0ABY3RQK4</accession>
<evidence type="ECO:0000256" key="3">
    <source>
        <dbReference type="ARBA" id="ARBA00022691"/>
    </source>
</evidence>
<keyword evidence="1 6" id="KW-0489">Methyltransferase</keyword>
<evidence type="ECO:0000256" key="1">
    <source>
        <dbReference type="ARBA" id="ARBA00022603"/>
    </source>
</evidence>
<dbReference type="PANTHER" id="PTHR43464:SF19">
    <property type="entry name" value="UBIQUINONE BIOSYNTHESIS O-METHYLTRANSFERASE, MITOCHONDRIAL"/>
    <property type="match status" value="1"/>
</dbReference>
<evidence type="ECO:0000256" key="2">
    <source>
        <dbReference type="ARBA" id="ARBA00022679"/>
    </source>
</evidence>